<evidence type="ECO:0000313" key="2">
    <source>
        <dbReference type="Proteomes" id="UP000294902"/>
    </source>
</evidence>
<sequence>MDNCAGCLPYIGMTKLSKFLRGGGFKMIHKIFKTMSNTEQNVEVTIEIDLPESLTKELDYYCIEEFEGNYSFSSGKLVLKGSYERNYKYKVYED</sequence>
<evidence type="ECO:0000313" key="1">
    <source>
        <dbReference type="EMBL" id="TCT15681.1"/>
    </source>
</evidence>
<dbReference type="AlphaFoldDB" id="A0A4R3MR97"/>
<organism evidence="1 2">
    <name type="scientific">Natranaerovirga pectinivora</name>
    <dbReference type="NCBI Taxonomy" id="682400"/>
    <lineage>
        <taxon>Bacteria</taxon>
        <taxon>Bacillati</taxon>
        <taxon>Bacillota</taxon>
        <taxon>Clostridia</taxon>
        <taxon>Lachnospirales</taxon>
        <taxon>Natranaerovirgaceae</taxon>
        <taxon>Natranaerovirga</taxon>
    </lineage>
</organism>
<proteinExistence type="predicted"/>
<dbReference type="EMBL" id="SMAL01000003">
    <property type="protein sequence ID" value="TCT15681.1"/>
    <property type="molecule type" value="Genomic_DNA"/>
</dbReference>
<comment type="caution">
    <text evidence="1">The sequence shown here is derived from an EMBL/GenBank/DDBJ whole genome shotgun (WGS) entry which is preliminary data.</text>
</comment>
<name>A0A4R3MR97_9FIRM</name>
<keyword evidence="2" id="KW-1185">Reference proteome</keyword>
<reference evidence="1 2" key="1">
    <citation type="submission" date="2019-03" db="EMBL/GenBank/DDBJ databases">
        <title>Genomic Encyclopedia of Type Strains, Phase IV (KMG-IV): sequencing the most valuable type-strain genomes for metagenomic binning, comparative biology and taxonomic classification.</title>
        <authorList>
            <person name="Goeker M."/>
        </authorList>
    </citation>
    <scope>NUCLEOTIDE SEQUENCE [LARGE SCALE GENOMIC DNA]</scope>
    <source>
        <strain evidence="1 2">DSM 24629</strain>
    </source>
</reference>
<dbReference type="Proteomes" id="UP000294902">
    <property type="component" value="Unassembled WGS sequence"/>
</dbReference>
<protein>
    <submittedName>
        <fullName evidence="1">Uncharacterized protein</fullName>
    </submittedName>
</protein>
<accession>A0A4R3MR97</accession>
<gene>
    <name evidence="1" type="ORF">EDC18_103392</name>
</gene>